<organism evidence="3 4">
    <name type="scientific">Phytophthora infestans</name>
    <name type="common">Potato late blight agent</name>
    <name type="synonym">Botrytis infestans</name>
    <dbReference type="NCBI Taxonomy" id="4787"/>
    <lineage>
        <taxon>Eukaryota</taxon>
        <taxon>Sar</taxon>
        <taxon>Stramenopiles</taxon>
        <taxon>Oomycota</taxon>
        <taxon>Peronosporomycetes</taxon>
        <taxon>Peronosporales</taxon>
        <taxon>Peronosporaceae</taxon>
        <taxon>Phytophthora</taxon>
    </lineage>
</organism>
<feature type="domain" description="GAG-pre-integrase" evidence="2">
    <location>
        <begin position="290"/>
        <end position="340"/>
    </location>
</feature>
<feature type="region of interest" description="Disordered" evidence="1">
    <location>
        <begin position="1"/>
        <end position="29"/>
    </location>
</feature>
<feature type="non-terminal residue" evidence="3">
    <location>
        <position position="379"/>
    </location>
</feature>
<feature type="compositionally biased region" description="Polar residues" evidence="1">
    <location>
        <begin position="229"/>
        <end position="239"/>
    </location>
</feature>
<evidence type="ECO:0000313" key="3">
    <source>
        <dbReference type="EMBL" id="KAF4148286.1"/>
    </source>
</evidence>
<evidence type="ECO:0000313" key="4">
    <source>
        <dbReference type="Proteomes" id="UP000704712"/>
    </source>
</evidence>
<feature type="compositionally biased region" description="Basic and acidic residues" evidence="1">
    <location>
        <begin position="213"/>
        <end position="227"/>
    </location>
</feature>
<evidence type="ECO:0000259" key="2">
    <source>
        <dbReference type="Pfam" id="PF13976"/>
    </source>
</evidence>
<accession>A0A8S9V482</accession>
<dbReference type="Pfam" id="PF13976">
    <property type="entry name" value="gag_pre-integrs"/>
    <property type="match status" value="1"/>
</dbReference>
<sequence length="379" mass="42636">MSSNDDSDFEQVEDEPAPTSKSGAITIEPFDGSTKDGFIDSGAYDWLERLKVQIHLAETLTERKWPETVKCGVLASRLTSEAGTWYYHNSSNLPKDSFCDLANKFMENFRCKLPVQTIAVTLANTRKFPQETYATYAHRLSQIAVGLYPGKVNSYTEQQALSTFINHAYPSFRVDLEAKFDQEAEDATGELESAVVLLTKLAKSDGKINPNKRRSDDFSRDGSDKKSRISGSASATTAKTPRPRWNFSDALCKTCNERGHTTNYHDRHVAQQARSREVQGEQNETTMIPSNSLEDWHRRLGHLHYQGVIELERSGLVKGLKIIGSRKIPDRPCEDCTLGKISSRPAPRRSTRSQEEKDLACHADLAGKYQRSIHGNHYM</sequence>
<feature type="region of interest" description="Disordered" evidence="1">
    <location>
        <begin position="206"/>
        <end position="242"/>
    </location>
</feature>
<comment type="caution">
    <text evidence="3">The sequence shown here is derived from an EMBL/GenBank/DDBJ whole genome shotgun (WGS) entry which is preliminary data.</text>
</comment>
<feature type="compositionally biased region" description="Acidic residues" evidence="1">
    <location>
        <begin position="1"/>
        <end position="16"/>
    </location>
</feature>
<reference evidence="3" key="1">
    <citation type="submission" date="2020-03" db="EMBL/GenBank/DDBJ databases">
        <title>Hybrid Assembly of Korean Phytophthora infestans isolates.</title>
        <authorList>
            <person name="Prokchorchik M."/>
            <person name="Lee Y."/>
            <person name="Seo J."/>
            <person name="Cho J.-H."/>
            <person name="Park Y.-E."/>
            <person name="Jang D.-C."/>
            <person name="Im J.-S."/>
            <person name="Choi J.-G."/>
            <person name="Park H.-J."/>
            <person name="Lee G.-B."/>
            <person name="Lee Y.-G."/>
            <person name="Hong S.-Y."/>
            <person name="Cho K."/>
            <person name="Sohn K.H."/>
        </authorList>
    </citation>
    <scope>NUCLEOTIDE SEQUENCE</scope>
    <source>
        <strain evidence="3">KR_2_A2</strain>
    </source>
</reference>
<dbReference type="AlphaFoldDB" id="A0A8S9V482"/>
<evidence type="ECO:0000256" key="1">
    <source>
        <dbReference type="SAM" id="MobiDB-lite"/>
    </source>
</evidence>
<dbReference type="Proteomes" id="UP000704712">
    <property type="component" value="Unassembled WGS sequence"/>
</dbReference>
<proteinExistence type="predicted"/>
<dbReference type="InterPro" id="IPR025724">
    <property type="entry name" value="GAG-pre-integrase_dom"/>
</dbReference>
<protein>
    <submittedName>
        <fullName evidence="3">GAG-pre-integrase domain-containing protein</fullName>
    </submittedName>
</protein>
<name>A0A8S9V482_PHYIN</name>
<feature type="region of interest" description="Disordered" evidence="1">
    <location>
        <begin position="336"/>
        <end position="358"/>
    </location>
</feature>
<dbReference type="EMBL" id="JAACNO010000308">
    <property type="protein sequence ID" value="KAF4148286.1"/>
    <property type="molecule type" value="Genomic_DNA"/>
</dbReference>
<gene>
    <name evidence="3" type="ORF">GN958_ATG02529</name>
</gene>